<evidence type="ECO:0000256" key="1">
    <source>
        <dbReference type="ARBA" id="ARBA00001947"/>
    </source>
</evidence>
<name>A0A1L0C3D2_9ASCO</name>
<dbReference type="CDD" id="cd07363">
    <property type="entry name" value="45_DOPA_Dioxygenase"/>
    <property type="match status" value="1"/>
</dbReference>
<dbReference type="GO" id="GO:0016702">
    <property type="term" value="F:oxidoreductase activity, acting on single donors with incorporation of molecular oxygen, incorporation of two atoms of oxygen"/>
    <property type="evidence" value="ECO:0007669"/>
    <property type="project" value="UniProtKB-ARBA"/>
</dbReference>
<sequence>MILKMATQSTKPLIAETVRSVSSTTGAAAATASAVSSALKPDIPNPNPFPSFFFSHGGPTFMYENDKGAFKTVKRLGKKIKNVWKPDYIVVVSAHWQLTGSKAIEIAIPPARNGGDLEENALVYDFYGFPRHMYKEQFRTMNSRFVSGEIRDRLKKNGFHADLTKRGIDHGVWVPFKVAFSDYNTLKPAPEGVDVGLDLPETSLVQVSLTGNEKDFDTHYKLGEVLSYYRDNLIWDPVREKYLKGMVIVSGMSVHNLRDLGRAMSYGKPMPYAATFNKLLTKTMVNTPDLLDNLNKIKTENGSLLFQAHPTLEHFVPIVVGGGLLKDHPDQQIKEVFNSEELSLGWGIYQFGEDPKL</sequence>
<proteinExistence type="inferred from homology"/>
<dbReference type="GO" id="GO:0008198">
    <property type="term" value="F:ferrous iron binding"/>
    <property type="evidence" value="ECO:0007669"/>
    <property type="project" value="InterPro"/>
</dbReference>
<dbReference type="Gene3D" id="3.40.830.10">
    <property type="entry name" value="LigB-like"/>
    <property type="match status" value="1"/>
</dbReference>
<keyword evidence="4" id="KW-0862">Zinc</keyword>
<evidence type="ECO:0000256" key="3">
    <source>
        <dbReference type="ARBA" id="ARBA00022723"/>
    </source>
</evidence>
<evidence type="ECO:0000256" key="5">
    <source>
        <dbReference type="ARBA" id="ARBA00023002"/>
    </source>
</evidence>
<feature type="domain" description="Extradiol ring-cleavage dioxygenase class III enzyme subunit B" evidence="6">
    <location>
        <begin position="52"/>
        <end position="341"/>
    </location>
</feature>
<dbReference type="OrthoDB" id="7396853at2759"/>
<gene>
    <name evidence="7" type="ORF">SAMEA4029009_CIC11G00000002506</name>
    <name evidence="8" type="ORF">SAMEA4029010_CIC11G00000002917</name>
</gene>
<keyword evidence="3" id="KW-0479">Metal-binding</keyword>
<evidence type="ECO:0000313" key="9">
    <source>
        <dbReference type="Proteomes" id="UP000182259"/>
    </source>
</evidence>
<evidence type="ECO:0000313" key="10">
    <source>
        <dbReference type="Proteomes" id="UP000182334"/>
    </source>
</evidence>
<organism evidence="8 10">
    <name type="scientific">Sungouiella intermedia</name>
    <dbReference type="NCBI Taxonomy" id="45354"/>
    <lineage>
        <taxon>Eukaryota</taxon>
        <taxon>Fungi</taxon>
        <taxon>Dikarya</taxon>
        <taxon>Ascomycota</taxon>
        <taxon>Saccharomycotina</taxon>
        <taxon>Pichiomycetes</taxon>
        <taxon>Metschnikowiaceae</taxon>
        <taxon>Sungouiella</taxon>
    </lineage>
</organism>
<keyword evidence="10" id="KW-1185">Reference proteome</keyword>
<evidence type="ECO:0000313" key="7">
    <source>
        <dbReference type="EMBL" id="SGZ57102.1"/>
    </source>
</evidence>
<evidence type="ECO:0000256" key="4">
    <source>
        <dbReference type="ARBA" id="ARBA00022833"/>
    </source>
</evidence>
<dbReference type="Proteomes" id="UP000182334">
    <property type="component" value="Chromosome VI"/>
</dbReference>
<reference evidence="9 10" key="1">
    <citation type="submission" date="2016-10" db="EMBL/GenBank/DDBJ databases">
        <authorList>
            <person name="de Groot N.N."/>
        </authorList>
    </citation>
    <scope>NUCLEOTIDE SEQUENCE [LARGE SCALE GENOMIC DNA]</scope>
    <source>
        <strain evidence="8 10">CBS 141442</strain>
        <strain evidence="7 9">PYCC 4715</strain>
    </source>
</reference>
<dbReference type="PANTHER" id="PTHR30096">
    <property type="entry name" value="4,5-DOPA DIOXYGENASE EXTRADIOL-LIKE PROTEIN"/>
    <property type="match status" value="1"/>
</dbReference>
<dbReference type="SUPFAM" id="SSF53213">
    <property type="entry name" value="LigB-like"/>
    <property type="match status" value="1"/>
</dbReference>
<evidence type="ECO:0000313" key="8">
    <source>
        <dbReference type="EMBL" id="SGZ57298.1"/>
    </source>
</evidence>
<comment type="cofactor">
    <cofactor evidence="1">
        <name>Zn(2+)</name>
        <dbReference type="ChEBI" id="CHEBI:29105"/>
    </cofactor>
</comment>
<dbReference type="PANTHER" id="PTHR30096:SF0">
    <property type="entry name" value="4,5-DOPA DIOXYGENASE EXTRADIOL-LIKE PROTEIN"/>
    <property type="match status" value="1"/>
</dbReference>
<dbReference type="Pfam" id="PF02900">
    <property type="entry name" value="LigB"/>
    <property type="match status" value="1"/>
</dbReference>
<comment type="similarity">
    <text evidence="2">Belongs to the DODA-type extradiol aromatic ring-opening dioxygenase family.</text>
</comment>
<evidence type="ECO:0000256" key="2">
    <source>
        <dbReference type="ARBA" id="ARBA00007581"/>
    </source>
</evidence>
<keyword evidence="5" id="KW-0560">Oxidoreductase</keyword>
<dbReference type="InterPro" id="IPR004183">
    <property type="entry name" value="Xdiol_dOase_suB"/>
</dbReference>
<dbReference type="STRING" id="45354.A0A1L0C3D2"/>
<protein>
    <submittedName>
        <fullName evidence="7">CIC11C00000002506</fullName>
    </submittedName>
    <submittedName>
        <fullName evidence="8">CIC11C00000002917</fullName>
    </submittedName>
</protein>
<dbReference type="AlphaFoldDB" id="A0A1L0C3D2"/>
<dbReference type="EMBL" id="LT635761">
    <property type="protein sequence ID" value="SGZ57298.1"/>
    <property type="molecule type" value="Genomic_DNA"/>
</dbReference>
<dbReference type="InterPro" id="IPR014436">
    <property type="entry name" value="Extradiol_dOase_DODA"/>
</dbReference>
<dbReference type="EMBL" id="LT635768">
    <property type="protein sequence ID" value="SGZ57102.1"/>
    <property type="molecule type" value="Genomic_DNA"/>
</dbReference>
<evidence type="ECO:0000259" key="6">
    <source>
        <dbReference type="Pfam" id="PF02900"/>
    </source>
</evidence>
<dbReference type="GO" id="GO:0008270">
    <property type="term" value="F:zinc ion binding"/>
    <property type="evidence" value="ECO:0007669"/>
    <property type="project" value="InterPro"/>
</dbReference>
<dbReference type="Proteomes" id="UP000182259">
    <property type="component" value="Chromosome V"/>
</dbReference>
<accession>A0A1L0C3D2</accession>